<proteinExistence type="predicted"/>
<reference evidence="1 2" key="1">
    <citation type="journal article" date="2022" name="DNA Res.">
        <title>Chromosomal-level genome assembly of the orchid tree Bauhinia variegata (Leguminosae; Cercidoideae) supports the allotetraploid origin hypothesis of Bauhinia.</title>
        <authorList>
            <person name="Zhong Y."/>
            <person name="Chen Y."/>
            <person name="Zheng D."/>
            <person name="Pang J."/>
            <person name="Liu Y."/>
            <person name="Luo S."/>
            <person name="Meng S."/>
            <person name="Qian L."/>
            <person name="Wei D."/>
            <person name="Dai S."/>
            <person name="Zhou R."/>
        </authorList>
    </citation>
    <scope>NUCLEOTIDE SEQUENCE [LARGE SCALE GENOMIC DNA]</scope>
    <source>
        <strain evidence="1">BV-YZ2020</strain>
    </source>
</reference>
<name>A0ACB9N5M7_BAUVA</name>
<accession>A0ACB9N5M7</accession>
<gene>
    <name evidence="1" type="ORF">L6164_016733</name>
</gene>
<protein>
    <submittedName>
        <fullName evidence="1">Uncharacterized protein</fullName>
    </submittedName>
</protein>
<sequence>MAISIEEDKNDRKEAIRAKEIALFLDSNKTFEGWSKKRTEETKEEDEGHEDVEFMEKNKEIEAKETIESSLNNFTHLSHNTPMLEEIFVETDEDPTILIVFGRSLLVIVMRIGEEKIWFSMVDNKELNKIDESCMIANTNGKDKLSDQRKVENDTKGEMEENALTNEPTQHEIIEEILMENPSMRKFEEYDKTRIPQKGKDHGRFYVLCKIEECCFEEVPLDTGASVNVMSLEIFHSLGYSLEQDSSMTIFMADNRSIKTKGSISNVIVKTANHPIPVDFMMLEIEAGNDTPLILGRPFLYTNKANMDMEIGRLALRIGRKEICFQMPYFKKEDHIFYKQIKEEPLDEVKQLWLHHPSKNESASFFIFEPP</sequence>
<dbReference type="Proteomes" id="UP000828941">
    <property type="component" value="Chromosome 7"/>
</dbReference>
<evidence type="ECO:0000313" key="2">
    <source>
        <dbReference type="Proteomes" id="UP000828941"/>
    </source>
</evidence>
<organism evidence="1 2">
    <name type="scientific">Bauhinia variegata</name>
    <name type="common">Purple orchid tree</name>
    <name type="synonym">Phanera variegata</name>
    <dbReference type="NCBI Taxonomy" id="167791"/>
    <lineage>
        <taxon>Eukaryota</taxon>
        <taxon>Viridiplantae</taxon>
        <taxon>Streptophyta</taxon>
        <taxon>Embryophyta</taxon>
        <taxon>Tracheophyta</taxon>
        <taxon>Spermatophyta</taxon>
        <taxon>Magnoliopsida</taxon>
        <taxon>eudicotyledons</taxon>
        <taxon>Gunneridae</taxon>
        <taxon>Pentapetalae</taxon>
        <taxon>rosids</taxon>
        <taxon>fabids</taxon>
        <taxon>Fabales</taxon>
        <taxon>Fabaceae</taxon>
        <taxon>Cercidoideae</taxon>
        <taxon>Cercideae</taxon>
        <taxon>Bauhiniinae</taxon>
        <taxon>Bauhinia</taxon>
    </lineage>
</organism>
<evidence type="ECO:0000313" key="1">
    <source>
        <dbReference type="EMBL" id="KAI4331778.1"/>
    </source>
</evidence>
<dbReference type="EMBL" id="CM039432">
    <property type="protein sequence ID" value="KAI4331778.1"/>
    <property type="molecule type" value="Genomic_DNA"/>
</dbReference>
<keyword evidence="2" id="KW-1185">Reference proteome</keyword>
<comment type="caution">
    <text evidence="1">The sequence shown here is derived from an EMBL/GenBank/DDBJ whole genome shotgun (WGS) entry which is preliminary data.</text>
</comment>